<evidence type="ECO:0000313" key="2">
    <source>
        <dbReference type="Ensembl" id="ENSMUSP00000160130.1"/>
    </source>
</evidence>
<dbReference type="MGI" id="MGI:3782099">
    <property type="gene designation" value="Rbakdn"/>
</dbReference>
<reference evidence="2" key="3">
    <citation type="submission" date="2025-08" db="UniProtKB">
        <authorList>
            <consortium name="Ensembl"/>
        </authorList>
    </citation>
    <scope>IDENTIFICATION</scope>
    <source>
        <strain evidence="2">C57BL/6J</strain>
    </source>
</reference>
<evidence type="ECO:0000256" key="1">
    <source>
        <dbReference type="SAM" id="SignalP"/>
    </source>
</evidence>
<evidence type="ECO:0000313" key="3">
    <source>
        <dbReference type="MGI" id="MGI:3782099"/>
    </source>
</evidence>
<name>A0ABA7IW79_MOUSE</name>
<proteinExistence type="predicted"/>
<organism evidence="2 4">
    <name type="scientific">Mus musculus</name>
    <name type="common">Mouse</name>
    <dbReference type="NCBI Taxonomy" id="10090"/>
    <lineage>
        <taxon>Eukaryota</taxon>
        <taxon>Metazoa</taxon>
        <taxon>Chordata</taxon>
        <taxon>Craniata</taxon>
        <taxon>Vertebrata</taxon>
        <taxon>Euteleostomi</taxon>
        <taxon>Mammalia</taxon>
        <taxon>Eutheria</taxon>
        <taxon>Euarchontoglires</taxon>
        <taxon>Glires</taxon>
        <taxon>Rodentia</taxon>
        <taxon>Myomorpha</taxon>
        <taxon>Muroidea</taxon>
        <taxon>Muridae</taxon>
        <taxon>Murinae</taxon>
        <taxon>Mus</taxon>
        <taxon>Mus</taxon>
    </lineage>
</organism>
<dbReference type="Ensembl" id="ENSMUST00000274978.1">
    <property type="protein sequence ID" value="ENSMUSP00000160130.1"/>
    <property type="gene ID" value="ENSMUSG00000104529.6"/>
</dbReference>
<accession>A0ABA7IW79</accession>
<dbReference type="Proteomes" id="UP000000589">
    <property type="component" value="Chromosome 5"/>
</dbReference>
<feature type="signal peptide" evidence="1">
    <location>
        <begin position="1"/>
        <end position="17"/>
    </location>
</feature>
<evidence type="ECO:0000313" key="4">
    <source>
        <dbReference type="Proteomes" id="UP000000589"/>
    </source>
</evidence>
<protein>
    <submittedName>
        <fullName evidence="2">RB-associated KRAB zinc finger downstream neighbor (non-protein coding)</fullName>
    </submittedName>
</protein>
<sequence length="55" mass="5994">MWPPLLLLFLLLPAAHGAPHPAADLQENFPSVLEGDRGMWREDNPFAGSRCPPGS</sequence>
<keyword evidence="4" id="KW-1185">Reference proteome</keyword>
<keyword evidence="1" id="KW-0732">Signal</keyword>
<gene>
    <name evidence="2 3" type="primary">Rbakdn</name>
</gene>
<feature type="chain" id="PRO_5044743421" evidence="1">
    <location>
        <begin position="18"/>
        <end position="55"/>
    </location>
</feature>
<dbReference type="AlphaFoldDB" id="A0ABA7IW79"/>
<reference evidence="2" key="4">
    <citation type="submission" date="2025-09" db="UniProtKB">
        <authorList>
            <consortium name="Ensembl"/>
        </authorList>
    </citation>
    <scope>IDENTIFICATION</scope>
    <source>
        <strain evidence="2">C57BL/6J</strain>
    </source>
</reference>
<reference evidence="2 4" key="2">
    <citation type="journal article" date="2011" name="PLoS Biol.">
        <title>Modernizing reference genome assemblies.</title>
        <authorList>
            <person name="Church D.M."/>
            <person name="Schneider V.A."/>
            <person name="Graves T."/>
            <person name="Auger K."/>
            <person name="Cunningham F."/>
            <person name="Bouk N."/>
            <person name="Chen H.C."/>
            <person name="Agarwala R."/>
            <person name="McLaren W.M."/>
            <person name="Ritchie G.R."/>
            <person name="Albracht D."/>
            <person name="Kremitzki M."/>
            <person name="Rock S."/>
            <person name="Kotkiewicz H."/>
            <person name="Kremitzki C."/>
            <person name="Wollam A."/>
            <person name="Trani L."/>
            <person name="Fulton L."/>
            <person name="Fulton R."/>
            <person name="Matthews L."/>
            <person name="Whitehead S."/>
            <person name="Chow W."/>
            <person name="Torrance J."/>
            <person name="Dunn M."/>
            <person name="Harden G."/>
            <person name="Threadgold G."/>
            <person name="Wood J."/>
            <person name="Collins J."/>
            <person name="Heath P."/>
            <person name="Griffiths G."/>
            <person name="Pelan S."/>
            <person name="Grafham D."/>
            <person name="Eichler E.E."/>
            <person name="Weinstock G."/>
            <person name="Mardis E.R."/>
            <person name="Wilson R.K."/>
            <person name="Howe K."/>
            <person name="Flicek P."/>
            <person name="Hubbard T."/>
        </authorList>
    </citation>
    <scope>NUCLEOTIDE SEQUENCE [LARGE SCALE GENOMIC DNA]</scope>
    <source>
        <strain evidence="2 4">C57BL/6J</strain>
    </source>
</reference>
<reference evidence="2 4" key="1">
    <citation type="journal article" date="2009" name="PLoS Biol.">
        <title>Lineage-specific biology revealed by a finished genome assembly of the mouse.</title>
        <authorList>
            <consortium name="Mouse Genome Sequencing Consortium"/>
            <person name="Church D.M."/>
            <person name="Goodstadt L."/>
            <person name="Hillier L.W."/>
            <person name="Zody M.C."/>
            <person name="Goldstein S."/>
            <person name="She X."/>
            <person name="Bult C.J."/>
            <person name="Agarwala R."/>
            <person name="Cherry J.L."/>
            <person name="DiCuccio M."/>
            <person name="Hlavina W."/>
            <person name="Kapustin Y."/>
            <person name="Meric P."/>
            <person name="Maglott D."/>
            <person name="Birtle Z."/>
            <person name="Marques A.C."/>
            <person name="Graves T."/>
            <person name="Zhou S."/>
            <person name="Teague B."/>
            <person name="Potamousis K."/>
            <person name="Churas C."/>
            <person name="Place M."/>
            <person name="Herschleb J."/>
            <person name="Runnheim R."/>
            <person name="Forrest D."/>
            <person name="Amos-Landgraf J."/>
            <person name="Schwartz D.C."/>
            <person name="Cheng Z."/>
            <person name="Lindblad-Toh K."/>
            <person name="Eichler E.E."/>
            <person name="Ponting C.P."/>
        </authorList>
    </citation>
    <scope>NUCLEOTIDE SEQUENCE [LARGE SCALE GENOMIC DNA]</scope>
    <source>
        <strain evidence="2 4">C57BL/6J</strain>
    </source>
</reference>